<protein>
    <submittedName>
        <fullName evidence="2">Uncharacterized protein</fullName>
    </submittedName>
</protein>
<dbReference type="EMBL" id="QUMQ01000001">
    <property type="protein sequence ID" value="REF96343.1"/>
    <property type="molecule type" value="Genomic_DNA"/>
</dbReference>
<gene>
    <name evidence="2" type="ORF">DFJ67_2320</name>
</gene>
<feature type="region of interest" description="Disordered" evidence="1">
    <location>
        <begin position="26"/>
        <end position="85"/>
    </location>
</feature>
<evidence type="ECO:0000313" key="3">
    <source>
        <dbReference type="Proteomes" id="UP000256913"/>
    </source>
</evidence>
<accession>A0A3D9ZK90</accession>
<evidence type="ECO:0000256" key="1">
    <source>
        <dbReference type="SAM" id="MobiDB-lite"/>
    </source>
</evidence>
<keyword evidence="3" id="KW-1185">Reference proteome</keyword>
<dbReference type="Proteomes" id="UP000256913">
    <property type="component" value="Unassembled WGS sequence"/>
</dbReference>
<dbReference type="AlphaFoldDB" id="A0A3D9ZK90"/>
<comment type="caution">
    <text evidence="2">The sequence shown here is derived from an EMBL/GenBank/DDBJ whole genome shotgun (WGS) entry which is preliminary data.</text>
</comment>
<reference evidence="2 3" key="1">
    <citation type="submission" date="2018-08" db="EMBL/GenBank/DDBJ databases">
        <title>Sequencing the genomes of 1000 actinobacteria strains.</title>
        <authorList>
            <person name="Klenk H.-P."/>
        </authorList>
    </citation>
    <scope>NUCLEOTIDE SEQUENCE [LARGE SCALE GENOMIC DNA]</scope>
    <source>
        <strain evidence="2 3">DSM 44099</strain>
    </source>
</reference>
<sequence length="85" mass="9171">MHLTSCQIGLGTPSLLAAVCPLVAEDPSPFGVQEQPPRAVASLERSQSDRMRHAPVQTLDPRRAGSLPRRSVRLSRKSTPGLSSR</sequence>
<proteinExistence type="predicted"/>
<evidence type="ECO:0000313" key="2">
    <source>
        <dbReference type="EMBL" id="REF96343.1"/>
    </source>
</evidence>
<name>A0A3D9ZK90_9ACTN</name>
<organism evidence="2 3">
    <name type="scientific">Asanoa ferruginea</name>
    <dbReference type="NCBI Taxonomy" id="53367"/>
    <lineage>
        <taxon>Bacteria</taxon>
        <taxon>Bacillati</taxon>
        <taxon>Actinomycetota</taxon>
        <taxon>Actinomycetes</taxon>
        <taxon>Micromonosporales</taxon>
        <taxon>Micromonosporaceae</taxon>
        <taxon>Asanoa</taxon>
    </lineage>
</organism>